<evidence type="ECO:0000313" key="2">
    <source>
        <dbReference type="EMBL" id="GEU64989.1"/>
    </source>
</evidence>
<proteinExistence type="predicted"/>
<comment type="caution">
    <text evidence="2">The sequence shown here is derived from an EMBL/GenBank/DDBJ whole genome shotgun (WGS) entry which is preliminary data.</text>
</comment>
<feature type="compositionally biased region" description="Acidic residues" evidence="1">
    <location>
        <begin position="135"/>
        <end position="159"/>
    </location>
</feature>
<evidence type="ECO:0000256" key="1">
    <source>
        <dbReference type="SAM" id="MobiDB-lite"/>
    </source>
</evidence>
<dbReference type="AlphaFoldDB" id="A0A6L2LV36"/>
<gene>
    <name evidence="2" type="ORF">Tci_036967</name>
</gene>
<dbReference type="EMBL" id="BKCJ010005115">
    <property type="protein sequence ID" value="GEU64989.1"/>
    <property type="molecule type" value="Genomic_DNA"/>
</dbReference>
<reference evidence="2" key="1">
    <citation type="journal article" date="2019" name="Sci. Rep.">
        <title>Draft genome of Tanacetum cinerariifolium, the natural source of mosquito coil.</title>
        <authorList>
            <person name="Yamashiro T."/>
            <person name="Shiraishi A."/>
            <person name="Satake H."/>
            <person name="Nakayama K."/>
        </authorList>
    </citation>
    <scope>NUCLEOTIDE SEQUENCE</scope>
</reference>
<accession>A0A6L2LV36</accession>
<feature type="region of interest" description="Disordered" evidence="1">
    <location>
        <begin position="128"/>
        <end position="159"/>
    </location>
</feature>
<protein>
    <submittedName>
        <fullName evidence="2">Protein FAR1-related sequence 5-like</fullName>
    </submittedName>
</protein>
<organism evidence="2">
    <name type="scientific">Tanacetum cinerariifolium</name>
    <name type="common">Dalmatian daisy</name>
    <name type="synonym">Chrysanthemum cinerariifolium</name>
    <dbReference type="NCBI Taxonomy" id="118510"/>
    <lineage>
        <taxon>Eukaryota</taxon>
        <taxon>Viridiplantae</taxon>
        <taxon>Streptophyta</taxon>
        <taxon>Embryophyta</taxon>
        <taxon>Tracheophyta</taxon>
        <taxon>Spermatophyta</taxon>
        <taxon>Magnoliopsida</taxon>
        <taxon>eudicotyledons</taxon>
        <taxon>Gunneridae</taxon>
        <taxon>Pentapetalae</taxon>
        <taxon>asterids</taxon>
        <taxon>campanulids</taxon>
        <taxon>Asterales</taxon>
        <taxon>Asteraceae</taxon>
        <taxon>Asteroideae</taxon>
        <taxon>Anthemideae</taxon>
        <taxon>Anthemidinae</taxon>
        <taxon>Tanacetum</taxon>
    </lineage>
</organism>
<name>A0A6L2LV36_TANCI</name>
<sequence length="159" mass="17837">MLASDIHSTIKDCISLFRNDSDKLSEFLSTVKELKKKLEDETQVPNVEPNKDDLYYELLDVSIPNKVVIKTPKSIFRSKGARRIKSATKTDKAKTIAISNMKVPFKWHTCSACGGKGHNKATCKGCSACGKPDEFNDEDKGDIEDELADEDEEYESEKE</sequence>